<evidence type="ECO:0000259" key="2">
    <source>
        <dbReference type="PROSITE" id="PS50995"/>
    </source>
</evidence>
<dbReference type="PANTHER" id="PTHR13947">
    <property type="entry name" value="GNAT FAMILY N-ACETYLTRANSFERASE"/>
    <property type="match status" value="1"/>
</dbReference>
<dbReference type="Gene3D" id="1.10.10.10">
    <property type="entry name" value="Winged helix-like DNA-binding domain superfamily/Winged helix DNA-binding domain"/>
    <property type="match status" value="1"/>
</dbReference>
<dbReference type="AlphaFoldDB" id="A0A917WQ14"/>
<dbReference type="InterPro" id="IPR000835">
    <property type="entry name" value="HTH_MarR-typ"/>
</dbReference>
<protein>
    <submittedName>
        <fullName evidence="4">MarR family transcriptional regulator</fullName>
    </submittedName>
</protein>
<dbReference type="InterPro" id="IPR016181">
    <property type="entry name" value="Acyl_CoA_acyltransferase"/>
</dbReference>
<organism evidence="4 5">
    <name type="scientific">Dactylosporangium sucinum</name>
    <dbReference type="NCBI Taxonomy" id="1424081"/>
    <lineage>
        <taxon>Bacteria</taxon>
        <taxon>Bacillati</taxon>
        <taxon>Actinomycetota</taxon>
        <taxon>Actinomycetes</taxon>
        <taxon>Micromonosporales</taxon>
        <taxon>Micromonosporaceae</taxon>
        <taxon>Dactylosporangium</taxon>
    </lineage>
</organism>
<evidence type="ECO:0000256" key="1">
    <source>
        <dbReference type="ARBA" id="ARBA00022679"/>
    </source>
</evidence>
<dbReference type="Gene3D" id="3.40.630.30">
    <property type="match status" value="1"/>
</dbReference>
<keyword evidence="1" id="KW-0808">Transferase</keyword>
<evidence type="ECO:0000259" key="3">
    <source>
        <dbReference type="PROSITE" id="PS51186"/>
    </source>
</evidence>
<dbReference type="InterPro" id="IPR036390">
    <property type="entry name" value="WH_DNA-bd_sf"/>
</dbReference>
<keyword evidence="5" id="KW-1185">Reference proteome</keyword>
<accession>A0A917WQ14</accession>
<reference evidence="4" key="2">
    <citation type="submission" date="2020-09" db="EMBL/GenBank/DDBJ databases">
        <authorList>
            <person name="Sun Q."/>
            <person name="Ohkuma M."/>
        </authorList>
    </citation>
    <scope>NUCLEOTIDE SEQUENCE</scope>
    <source>
        <strain evidence="4">JCM 19831</strain>
    </source>
</reference>
<feature type="domain" description="N-acetyltransferase" evidence="3">
    <location>
        <begin position="148"/>
        <end position="302"/>
    </location>
</feature>
<sequence>MTLEAVAAVRRFSRFYTNMIGALRAGLLDSPYSLSESRVLFELAQGDLDVSELRQRLDMDAGYLSRILGRFEADGLAVRERSAADARRQRIRLLDAGRVAAADLSRRSDTQAAALLAEVSSADQRRLVGAMGAIESILGSPGPLSPTVLLRPVGPGDLGWVVQRHGLLYADEYGWDGTFEAMVARIVADFAAGHDPRRENAWIAEVDGEPVGSIFCVRDTDTTAKLRLLFVERKARGLGVGTRLVDECLRFATRAGYRDIVLFTHDVLADARRIYQRAGFELDSSERAPAYGHDLVHQHWRRELSTSDPLSTV</sequence>
<dbReference type="PROSITE" id="PS50995">
    <property type="entry name" value="HTH_MARR_2"/>
    <property type="match status" value="1"/>
</dbReference>
<dbReference type="GO" id="GO:0008080">
    <property type="term" value="F:N-acetyltransferase activity"/>
    <property type="evidence" value="ECO:0007669"/>
    <property type="project" value="InterPro"/>
</dbReference>
<dbReference type="RefSeq" id="WP_229834657.1">
    <property type="nucleotide sequence ID" value="NZ_BMPI01000008.1"/>
</dbReference>
<dbReference type="EMBL" id="BMPI01000008">
    <property type="protein sequence ID" value="GGM20508.1"/>
    <property type="molecule type" value="Genomic_DNA"/>
</dbReference>
<dbReference type="PANTHER" id="PTHR13947:SF37">
    <property type="entry name" value="LD18367P"/>
    <property type="match status" value="1"/>
</dbReference>
<dbReference type="InterPro" id="IPR000182">
    <property type="entry name" value="GNAT_dom"/>
</dbReference>
<dbReference type="SUPFAM" id="SSF55729">
    <property type="entry name" value="Acyl-CoA N-acyltransferases (Nat)"/>
    <property type="match status" value="1"/>
</dbReference>
<feature type="domain" description="HTH marR-type" evidence="2">
    <location>
        <begin position="1"/>
        <end position="136"/>
    </location>
</feature>
<evidence type="ECO:0000313" key="4">
    <source>
        <dbReference type="EMBL" id="GGM20508.1"/>
    </source>
</evidence>
<dbReference type="PROSITE" id="PS51186">
    <property type="entry name" value="GNAT"/>
    <property type="match status" value="1"/>
</dbReference>
<gene>
    <name evidence="4" type="primary">yjgM</name>
    <name evidence="4" type="ORF">GCM10007977_022100</name>
</gene>
<proteinExistence type="predicted"/>
<dbReference type="Proteomes" id="UP000642070">
    <property type="component" value="Unassembled WGS sequence"/>
</dbReference>
<dbReference type="GO" id="GO:0003700">
    <property type="term" value="F:DNA-binding transcription factor activity"/>
    <property type="evidence" value="ECO:0007669"/>
    <property type="project" value="InterPro"/>
</dbReference>
<dbReference type="SUPFAM" id="SSF46785">
    <property type="entry name" value="Winged helix' DNA-binding domain"/>
    <property type="match status" value="1"/>
</dbReference>
<dbReference type="Pfam" id="PF12802">
    <property type="entry name" value="MarR_2"/>
    <property type="match status" value="1"/>
</dbReference>
<dbReference type="InterPro" id="IPR050769">
    <property type="entry name" value="NAT_camello-type"/>
</dbReference>
<name>A0A917WQ14_9ACTN</name>
<evidence type="ECO:0000313" key="5">
    <source>
        <dbReference type="Proteomes" id="UP000642070"/>
    </source>
</evidence>
<dbReference type="InterPro" id="IPR036388">
    <property type="entry name" value="WH-like_DNA-bd_sf"/>
</dbReference>
<comment type="caution">
    <text evidence="4">The sequence shown here is derived from an EMBL/GenBank/DDBJ whole genome shotgun (WGS) entry which is preliminary data.</text>
</comment>
<dbReference type="SMART" id="SM00347">
    <property type="entry name" value="HTH_MARR"/>
    <property type="match status" value="1"/>
</dbReference>
<dbReference type="CDD" id="cd04301">
    <property type="entry name" value="NAT_SF"/>
    <property type="match status" value="1"/>
</dbReference>
<reference evidence="4" key="1">
    <citation type="journal article" date="2014" name="Int. J. Syst. Evol. Microbiol.">
        <title>Complete genome sequence of Corynebacterium casei LMG S-19264T (=DSM 44701T), isolated from a smear-ripened cheese.</title>
        <authorList>
            <consortium name="US DOE Joint Genome Institute (JGI-PGF)"/>
            <person name="Walter F."/>
            <person name="Albersmeier A."/>
            <person name="Kalinowski J."/>
            <person name="Ruckert C."/>
        </authorList>
    </citation>
    <scope>NUCLEOTIDE SEQUENCE</scope>
    <source>
        <strain evidence="4">JCM 19831</strain>
    </source>
</reference>
<dbReference type="Pfam" id="PF00583">
    <property type="entry name" value="Acetyltransf_1"/>
    <property type="match status" value="1"/>
</dbReference>